<feature type="region of interest" description="Disordered" evidence="1">
    <location>
        <begin position="18"/>
        <end position="68"/>
    </location>
</feature>
<sequence>MSANLLADLDSFYIDGNQTPTFGTTPRPATDDRTRKIGNDRVNHVSTNRQVEPSQEDDDFGDFEGPSIASGYLATEQAVQPTAYEPWADLQWTASNRYDDRHQRSRLTSTNIPLEHGARTTSLGREQADRPAPRQPRPVRDENVLFDADDDSDATDEFGHFEATIPSPAQKVVLSPPLQVSLQPIEQRRPVWEPPRNAPAPNLLDVDAEYSPADSSHQASALFPDSVRPKLPGHGDESSQGKATIQKHNTDATKRNFSLVANKELPQADEVDDYDAEAWDDFNDSLAQGASVISATPPATAPLALPRLLPDVSTTNAVPPNNIPPPTVVFTLFPIIFRSVQSQLLDELAHVAAGPNERVTVVSHPAVKQYLKDLISIATTCGHVISGRKNRWKRDSNLAQSMRIGPASTSGKSGGMKLAGIDKGENAKEEREAADVVTVWKRQVGRLRTAMAGVDGLPRPPEISETMPVRVATQAEGALNALKPCTLCGLKRNERVNKVDVDVQDSFGEWWVEHWGHYGCMAFWEGYKDRLSGR</sequence>
<evidence type="ECO:0000313" key="3">
    <source>
        <dbReference type="Proteomes" id="UP000327013"/>
    </source>
</evidence>
<feature type="compositionally biased region" description="Basic and acidic residues" evidence="1">
    <location>
        <begin position="126"/>
        <end position="143"/>
    </location>
</feature>
<feature type="compositionally biased region" description="Polar residues" evidence="1">
    <location>
        <begin position="44"/>
        <end position="53"/>
    </location>
</feature>
<comment type="caution">
    <text evidence="2">The sequence shown here is derived from an EMBL/GenBank/DDBJ whole genome shotgun (WGS) entry which is preliminary data.</text>
</comment>
<evidence type="ECO:0008006" key="4">
    <source>
        <dbReference type="Google" id="ProtNLM"/>
    </source>
</evidence>
<feature type="region of interest" description="Disordered" evidence="1">
    <location>
        <begin position="101"/>
        <end position="143"/>
    </location>
</feature>
<reference evidence="2 3" key="1">
    <citation type="submission" date="2019-06" db="EMBL/GenBank/DDBJ databases">
        <title>A chromosomal-level reference genome of Carpinus fangiana (Coryloideae, Betulaceae).</title>
        <authorList>
            <person name="Yang X."/>
            <person name="Wang Z."/>
            <person name="Zhang L."/>
            <person name="Hao G."/>
            <person name="Liu J."/>
            <person name="Yang Y."/>
        </authorList>
    </citation>
    <scope>NUCLEOTIDE SEQUENCE [LARGE SCALE GENOMIC DNA]</scope>
    <source>
        <strain evidence="2">Cfa_2016G</strain>
        <tissue evidence="2">Leaf</tissue>
    </source>
</reference>
<feature type="region of interest" description="Disordered" evidence="1">
    <location>
        <begin position="185"/>
        <end position="247"/>
    </location>
</feature>
<proteinExistence type="predicted"/>
<dbReference type="AlphaFoldDB" id="A0A5N6KYC9"/>
<dbReference type="PANTHER" id="PTHR42084:SF1">
    <property type="entry name" value="SERINE_THREONINE-PROTEIN KINASE PPK6"/>
    <property type="match status" value="1"/>
</dbReference>
<dbReference type="PANTHER" id="PTHR42084">
    <property type="entry name" value="YALI0E26631P"/>
    <property type="match status" value="1"/>
</dbReference>
<feature type="compositionally biased region" description="Basic and acidic residues" evidence="1">
    <location>
        <begin position="29"/>
        <end position="43"/>
    </location>
</feature>
<dbReference type="Proteomes" id="UP000327013">
    <property type="component" value="Unassembled WGS sequence"/>
</dbReference>
<protein>
    <recommendedName>
        <fullName evidence="4">PARP-type domain-containing protein</fullName>
    </recommendedName>
</protein>
<evidence type="ECO:0000256" key="1">
    <source>
        <dbReference type="SAM" id="MobiDB-lite"/>
    </source>
</evidence>
<name>A0A5N6KYC9_9ROSI</name>
<dbReference type="EMBL" id="VIBQ01000017">
    <property type="protein sequence ID" value="KAB8360553.1"/>
    <property type="molecule type" value="Genomic_DNA"/>
</dbReference>
<accession>A0A5N6KYC9</accession>
<keyword evidence="3" id="KW-1185">Reference proteome</keyword>
<gene>
    <name evidence="2" type="ORF">FH972_024293</name>
</gene>
<organism evidence="2 3">
    <name type="scientific">Carpinus fangiana</name>
    <dbReference type="NCBI Taxonomy" id="176857"/>
    <lineage>
        <taxon>Eukaryota</taxon>
        <taxon>Viridiplantae</taxon>
        <taxon>Streptophyta</taxon>
        <taxon>Embryophyta</taxon>
        <taxon>Tracheophyta</taxon>
        <taxon>Spermatophyta</taxon>
        <taxon>Magnoliopsida</taxon>
        <taxon>eudicotyledons</taxon>
        <taxon>Gunneridae</taxon>
        <taxon>Pentapetalae</taxon>
        <taxon>rosids</taxon>
        <taxon>fabids</taxon>
        <taxon>Fagales</taxon>
        <taxon>Betulaceae</taxon>
        <taxon>Carpinus</taxon>
    </lineage>
</organism>
<evidence type="ECO:0000313" key="2">
    <source>
        <dbReference type="EMBL" id="KAB8360553.1"/>
    </source>
</evidence>
<dbReference type="OrthoDB" id="5420391at2759"/>